<dbReference type="PROSITE" id="PS50208">
    <property type="entry name" value="CASPASE_P20"/>
    <property type="match status" value="1"/>
</dbReference>
<dbReference type="InterPro" id="IPR029030">
    <property type="entry name" value="Caspase-like_dom_sf"/>
</dbReference>
<gene>
    <name evidence="2" type="ORF">IEE83_08475</name>
</gene>
<keyword evidence="3" id="KW-1185">Reference proteome</keyword>
<dbReference type="PANTHER" id="PTHR22576">
    <property type="entry name" value="MUCOSA ASSOCIATED LYMPHOID TISSUE LYMPHOMA TRANSLOCATION PROTEIN 1/PARACASPASE"/>
    <property type="match status" value="1"/>
</dbReference>
<comment type="caution">
    <text evidence="2">The sequence shown here is derived from an EMBL/GenBank/DDBJ whole genome shotgun (WGS) entry which is preliminary data.</text>
</comment>
<dbReference type="InterPro" id="IPR052039">
    <property type="entry name" value="Caspase-related_regulators"/>
</dbReference>
<accession>A0ABR9WC27</accession>
<proteinExistence type="predicted"/>
<protein>
    <submittedName>
        <fullName evidence="2">Caspase family protein</fullName>
    </submittedName>
</protein>
<evidence type="ECO:0000313" key="2">
    <source>
        <dbReference type="EMBL" id="MBE9461916.1"/>
    </source>
</evidence>
<evidence type="ECO:0000259" key="1">
    <source>
        <dbReference type="PROSITE" id="PS50208"/>
    </source>
</evidence>
<dbReference type="Pfam" id="PF00656">
    <property type="entry name" value="Peptidase_C14"/>
    <property type="match status" value="1"/>
</dbReference>
<feature type="domain" description="Caspase family p20" evidence="1">
    <location>
        <begin position="2"/>
        <end position="133"/>
    </location>
</feature>
<dbReference type="InterPro" id="IPR011600">
    <property type="entry name" value="Pept_C14_caspase"/>
</dbReference>
<dbReference type="InterPro" id="IPR001309">
    <property type="entry name" value="Pept_C14_p20"/>
</dbReference>
<organism evidence="2 3">
    <name type="scientific">Dyadobacter subterraneus</name>
    <dbReference type="NCBI Taxonomy" id="2773304"/>
    <lineage>
        <taxon>Bacteria</taxon>
        <taxon>Pseudomonadati</taxon>
        <taxon>Bacteroidota</taxon>
        <taxon>Cytophagia</taxon>
        <taxon>Cytophagales</taxon>
        <taxon>Spirosomataceae</taxon>
        <taxon>Dyadobacter</taxon>
    </lineage>
</organism>
<dbReference type="Gene3D" id="3.40.50.1460">
    <property type="match status" value="1"/>
</dbReference>
<dbReference type="PANTHER" id="PTHR22576:SF37">
    <property type="entry name" value="MUCOSA-ASSOCIATED LYMPHOID TISSUE LYMPHOMA TRANSLOCATION PROTEIN 1"/>
    <property type="match status" value="1"/>
</dbReference>
<dbReference type="Proteomes" id="UP000634134">
    <property type="component" value="Unassembled WGS sequence"/>
</dbReference>
<sequence>MKKSLALIIGNADYNDRKRNLVNAINDANAIAEKLRTVGFDVIQQNDCDGKAFEQAVADFGTRLADYDVGLFYFSGHGLQIEGVNYLTYASTNFFDDTAVPGTSYRLDRVIKYMERTEAVIKILILDACRDNPLENRYRGAQATGLAPIYAPKGTIIAFSTSPGESAQDYGMGNNSIYTGSLLRHIDDPNIPIEEVFKRVRTSVYSLTQGKQTSWEHTSLIGDYYFNFGQRVVSLQLPYKPHSVADGKYIADDSTFGKIISGLRSHTWETQRQAMASITRTSARELDDDSLFILGRNILQTAEGGCFNAEDFIRRLPDSLSMFGSFRGVHLINGMLFEVYFDKTGAFREEQLKSEWLQELLKLESHSQFRSSFDLIWANLRGCDDTLFYIPGSNAMPVAVEATFQKSVESNYFSDEPSAKDSYKLSSLKFQDNELLIEHGIIKVPIQFKDLPQTVAIWLSVPESKITVSTSMPLQPTDEVWVPRGLRLSKKVKPQDEDDLF</sequence>
<name>A0ABR9WC27_9BACT</name>
<reference evidence="3" key="1">
    <citation type="submission" date="2023-07" db="EMBL/GenBank/DDBJ databases">
        <title>Dyadobacter sp. nov 'subterranea' isolated from contaminted grondwater.</title>
        <authorList>
            <person name="Szabo I."/>
            <person name="Al-Omari J."/>
            <person name="Szerdahelyi S.G."/>
            <person name="Rado J."/>
        </authorList>
    </citation>
    <scope>NUCLEOTIDE SEQUENCE [LARGE SCALE GENOMIC DNA]</scope>
    <source>
        <strain evidence="3">UP-52</strain>
    </source>
</reference>
<evidence type="ECO:0000313" key="3">
    <source>
        <dbReference type="Proteomes" id="UP000634134"/>
    </source>
</evidence>
<dbReference type="EMBL" id="JACYGY010000001">
    <property type="protein sequence ID" value="MBE9461916.1"/>
    <property type="molecule type" value="Genomic_DNA"/>
</dbReference>
<dbReference type="SUPFAM" id="SSF52129">
    <property type="entry name" value="Caspase-like"/>
    <property type="match status" value="1"/>
</dbReference>
<dbReference type="RefSeq" id="WP_194120159.1">
    <property type="nucleotide sequence ID" value="NZ_JACYGY010000001.1"/>
</dbReference>